<evidence type="ECO:0000256" key="4">
    <source>
        <dbReference type="PROSITE-ProRule" id="PRU00449"/>
    </source>
</evidence>
<evidence type="ECO:0000259" key="6">
    <source>
        <dbReference type="PROSITE" id="PS51039"/>
    </source>
</evidence>
<dbReference type="GO" id="GO:0008270">
    <property type="term" value="F:zinc ion binding"/>
    <property type="evidence" value="ECO:0007669"/>
    <property type="project" value="UniProtKB-KW"/>
</dbReference>
<dbReference type="PROSITE" id="PS51039">
    <property type="entry name" value="ZF_AN1"/>
    <property type="match status" value="1"/>
</dbReference>
<dbReference type="PRINTS" id="PR00348">
    <property type="entry name" value="UBIQUITIN"/>
</dbReference>
<dbReference type="InterPro" id="IPR000058">
    <property type="entry name" value="Znf_AN1"/>
</dbReference>
<dbReference type="Gene3D" id="3.10.20.90">
    <property type="entry name" value="Phosphatidylinositol 3-kinase Catalytic Subunit, Chain A, domain 1"/>
    <property type="match status" value="1"/>
</dbReference>
<dbReference type="SUPFAM" id="SSF54236">
    <property type="entry name" value="Ubiquitin-like"/>
    <property type="match status" value="1"/>
</dbReference>
<dbReference type="InterPro" id="IPR019956">
    <property type="entry name" value="Ubiquitin_dom"/>
</dbReference>
<dbReference type="Pfam" id="PF00240">
    <property type="entry name" value="ubiquitin"/>
    <property type="match status" value="1"/>
</dbReference>
<feature type="domain" description="AN1-type" evidence="6">
    <location>
        <begin position="514"/>
        <end position="561"/>
    </location>
</feature>
<keyword evidence="3" id="KW-0862">Zinc</keyword>
<organism evidence="7 8">
    <name type="scientific">Zophobas morio</name>
    <dbReference type="NCBI Taxonomy" id="2755281"/>
    <lineage>
        <taxon>Eukaryota</taxon>
        <taxon>Metazoa</taxon>
        <taxon>Ecdysozoa</taxon>
        <taxon>Arthropoda</taxon>
        <taxon>Hexapoda</taxon>
        <taxon>Insecta</taxon>
        <taxon>Pterygota</taxon>
        <taxon>Neoptera</taxon>
        <taxon>Endopterygota</taxon>
        <taxon>Coleoptera</taxon>
        <taxon>Polyphaga</taxon>
        <taxon>Cucujiformia</taxon>
        <taxon>Tenebrionidae</taxon>
        <taxon>Zophobas</taxon>
    </lineage>
</organism>
<protein>
    <recommendedName>
        <fullName evidence="9">AN1-type zinc finger protein 4</fullName>
    </recommendedName>
</protein>
<dbReference type="InterPro" id="IPR029071">
    <property type="entry name" value="Ubiquitin-like_domsf"/>
</dbReference>
<evidence type="ECO:0000259" key="5">
    <source>
        <dbReference type="PROSITE" id="PS50053"/>
    </source>
</evidence>
<sequence length="580" mass="66190">MSEDGFSDCFDEPNMEIQIDTLMGTSFDMRVSATDTIREIKQRIQRVEGIPIHQQNLIFQSKELKDSRRLCDAGIKNGSIIKLVIAMKGGPISTRRLSVSCEHHMMLKELKELLENTRDEIGDKLAPGSKVSVLVFKEGDILNLLRVIENEDGSYSPYSEKPISPPSKPNRKEIQTAMFEKLVEDTDMMAKISTLRKKMEDVNLKRQMKNSKKEGEKMGYKLLTECGNDILENVDLTIFEKSVEEESHSESEEVALKDKHRIKTRKGFGKSLYSESKGAFSHTKQSYARIHKKTRDLRSGEGTSKESDLCLPLAVPKGNTVHLTRLVLSEGVERPKSTDSIELEENAQDLWEIHEPASERLKHSATCKFGLLKRRQSVDYYEDKAPKQEIGEYDYGEVCSGNFFHQFVSSPSAIPPQYAPKERDLCDIYRTPRDYYRSPLYGRGSKTEEKLPEIKSFGCSSIQRLKNDEQKSLSESILSGHDESIDELYGYYNLGCATDLLGEKGKSEALPPVIKKKSRCSECNKRLNITNIYNCRCGKIFCSQHRYSEVHRCSYDYKSEGRRILEHQNPLVTADKINRI</sequence>
<dbReference type="PANTHER" id="PTHR46728:SF1">
    <property type="entry name" value="AN1-TYPE ZINC FINGER PROTEIN 4"/>
    <property type="match status" value="1"/>
</dbReference>
<proteinExistence type="predicted"/>
<keyword evidence="8" id="KW-1185">Reference proteome</keyword>
<keyword evidence="2 4" id="KW-0863">Zinc-finger</keyword>
<gene>
    <name evidence="7" type="ORF">Zmor_022286</name>
</gene>
<comment type="caution">
    <text evidence="7">The sequence shown here is derived from an EMBL/GenBank/DDBJ whole genome shotgun (WGS) entry which is preliminary data.</text>
</comment>
<name>A0AA38HYD9_9CUCU</name>
<dbReference type="InterPro" id="IPR000626">
    <property type="entry name" value="Ubiquitin-like_dom"/>
</dbReference>
<evidence type="ECO:0000256" key="1">
    <source>
        <dbReference type="ARBA" id="ARBA00022723"/>
    </source>
</evidence>
<evidence type="ECO:0000256" key="2">
    <source>
        <dbReference type="ARBA" id="ARBA00022771"/>
    </source>
</evidence>
<dbReference type="PROSITE" id="PS50053">
    <property type="entry name" value="UBIQUITIN_2"/>
    <property type="match status" value="1"/>
</dbReference>
<dbReference type="EMBL" id="JALNTZ010000007">
    <property type="protein sequence ID" value="KAJ3644562.1"/>
    <property type="molecule type" value="Genomic_DNA"/>
</dbReference>
<evidence type="ECO:0000256" key="3">
    <source>
        <dbReference type="ARBA" id="ARBA00022833"/>
    </source>
</evidence>
<dbReference type="SMART" id="SM00213">
    <property type="entry name" value="UBQ"/>
    <property type="match status" value="1"/>
</dbReference>
<dbReference type="SMART" id="SM00154">
    <property type="entry name" value="ZnF_AN1"/>
    <property type="match status" value="1"/>
</dbReference>
<dbReference type="AlphaFoldDB" id="A0AA38HYD9"/>
<accession>A0AA38HYD9</accession>
<dbReference type="Proteomes" id="UP001168821">
    <property type="component" value="Unassembled WGS sequence"/>
</dbReference>
<dbReference type="InterPro" id="IPR053061">
    <property type="entry name" value="AN1-type_zinc_finger"/>
</dbReference>
<evidence type="ECO:0000313" key="8">
    <source>
        <dbReference type="Proteomes" id="UP001168821"/>
    </source>
</evidence>
<reference evidence="7" key="1">
    <citation type="journal article" date="2023" name="G3 (Bethesda)">
        <title>Whole genome assemblies of Zophobas morio and Tenebrio molitor.</title>
        <authorList>
            <person name="Kaur S."/>
            <person name="Stinson S.A."/>
            <person name="diCenzo G.C."/>
        </authorList>
    </citation>
    <scope>NUCLEOTIDE SEQUENCE</scope>
    <source>
        <strain evidence="7">QUZm001</strain>
    </source>
</reference>
<dbReference type="InterPro" id="IPR035896">
    <property type="entry name" value="AN1-like_Znf"/>
</dbReference>
<evidence type="ECO:0000313" key="7">
    <source>
        <dbReference type="EMBL" id="KAJ3644562.1"/>
    </source>
</evidence>
<evidence type="ECO:0008006" key="9">
    <source>
        <dbReference type="Google" id="ProtNLM"/>
    </source>
</evidence>
<dbReference type="PANTHER" id="PTHR46728">
    <property type="entry name" value="AN1-TYPE ZINC FINGER PROTEIN 4"/>
    <property type="match status" value="1"/>
</dbReference>
<dbReference type="SUPFAM" id="SSF118310">
    <property type="entry name" value="AN1-like Zinc finger"/>
    <property type="match status" value="1"/>
</dbReference>
<feature type="domain" description="Ubiquitin-like" evidence="5">
    <location>
        <begin position="15"/>
        <end position="90"/>
    </location>
</feature>
<dbReference type="Pfam" id="PF01428">
    <property type="entry name" value="zf-AN1"/>
    <property type="match status" value="1"/>
</dbReference>
<dbReference type="Gene3D" id="4.10.1110.10">
    <property type="entry name" value="AN1-like Zinc finger"/>
    <property type="match status" value="1"/>
</dbReference>
<keyword evidence="1" id="KW-0479">Metal-binding</keyword>